<dbReference type="InterPro" id="IPR029068">
    <property type="entry name" value="Glyas_Bleomycin-R_OHBP_Dase"/>
</dbReference>
<sequence length="83" mass="9227">MAIEGSIFRLHEENQKSGTISPVTVKGVTTVIGLRVTDVDSLMERAKKAGAEIISPTKSYDYGYRQGDIMDVFGHHWMIETVI</sequence>
<accession>A0A562TXP6</accession>
<reference evidence="1 2" key="1">
    <citation type="submission" date="2019-07" db="EMBL/GenBank/DDBJ databases">
        <title>Genomic Encyclopedia of Archaeal and Bacterial Type Strains, Phase II (KMG-II): from individual species to whole genera.</title>
        <authorList>
            <person name="Goeker M."/>
        </authorList>
    </citation>
    <scope>NUCLEOTIDE SEQUENCE [LARGE SCALE GENOMIC DNA]</scope>
    <source>
        <strain evidence="1 2">ATCC BAA-1854</strain>
    </source>
</reference>
<evidence type="ECO:0000313" key="2">
    <source>
        <dbReference type="Proteomes" id="UP000317010"/>
    </source>
</evidence>
<proteinExistence type="predicted"/>
<dbReference type="SUPFAM" id="SSF54593">
    <property type="entry name" value="Glyoxalase/Bleomycin resistance protein/Dihydroxybiphenyl dioxygenase"/>
    <property type="match status" value="1"/>
</dbReference>
<evidence type="ECO:0008006" key="3">
    <source>
        <dbReference type="Google" id="ProtNLM"/>
    </source>
</evidence>
<dbReference type="EMBL" id="VLLI01000009">
    <property type="protein sequence ID" value="TWI98028.1"/>
    <property type="molecule type" value="Genomic_DNA"/>
</dbReference>
<name>A0A562TXP6_9SPHI</name>
<keyword evidence="2" id="KW-1185">Reference proteome</keyword>
<dbReference type="Gene3D" id="3.30.720.110">
    <property type="match status" value="1"/>
</dbReference>
<evidence type="ECO:0000313" key="1">
    <source>
        <dbReference type="EMBL" id="TWI98028.1"/>
    </source>
</evidence>
<organism evidence="1 2">
    <name type="scientific">Mucilaginibacter frigoritolerans</name>
    <dbReference type="NCBI Taxonomy" id="652788"/>
    <lineage>
        <taxon>Bacteria</taxon>
        <taxon>Pseudomonadati</taxon>
        <taxon>Bacteroidota</taxon>
        <taxon>Sphingobacteriia</taxon>
        <taxon>Sphingobacteriales</taxon>
        <taxon>Sphingobacteriaceae</taxon>
        <taxon>Mucilaginibacter</taxon>
    </lineage>
</organism>
<protein>
    <recommendedName>
        <fullName evidence="3">Glyoxalase superfamily protein PhnB</fullName>
    </recommendedName>
</protein>
<dbReference type="Proteomes" id="UP000317010">
    <property type="component" value="Unassembled WGS sequence"/>
</dbReference>
<gene>
    <name evidence="1" type="ORF">JN11_03107</name>
</gene>
<dbReference type="AlphaFoldDB" id="A0A562TXP6"/>
<comment type="caution">
    <text evidence="1">The sequence shown here is derived from an EMBL/GenBank/DDBJ whole genome shotgun (WGS) entry which is preliminary data.</text>
</comment>